<dbReference type="HOGENOM" id="CLU_022796_0_0_7"/>
<dbReference type="AlphaFoldDB" id="I5B4V2"/>
<name>I5B4V2_9BACT</name>
<sequence length="650" mass="75535">MYEQFSHSLLNEILDKLKPKIRKQDLHHFYTRLGANFYSLFLIFEQLYGQRDDFNEHLLYLVETMARQYIKRPRNLRRSDLAREKDFNWFLDQKWVGMTLYADGFADNLKGVQAKLAYLQELGVNLVHIMPILKCPKGASDGGYAVSDFRKINDKIGTLENVKNLAKEMKQREMLLTLDVVVNHVSDEHEWAQKARSGDPRYQDYFYCFENRKIPDMFEQTLPEIFPDQAPGNFTWDETMHKWVMTVFNTYQWDLNYSNPAVFIEMLDVLLFWANQGVDILRLDAVAFLWKKIGSTSQNEYEAHKLLQLFKDCCQITAPGVVFIAEAIVAPVEIVKYFGEDAINAKECEIAYNATLMALLWDAVATKNAKLLTQGIKNLPDKLERATWLNYIRCHDDIGLGFTNEDIAQAGYEPRSHREFIINYFAGKFENSSARGLLFAHNKKNNDARISGTLTSLIGLEKALEENDPEKIDIIIQHILLLHSIIFSFGGIPLIYYGDELGTINDYSYIEDISKANDSRWAHRPRIDWENAMRRKQPGTVEYKIFNALKKMIAVRKKVSEFSDFNNRKLLEISNPQLLAYVRFNIKTRKSVLVVGNFDAHPQYLNLFELETQGFQMGEHIRDLYSGNTPTLFKDQLVLPPYRFYWLAGN</sequence>
<dbReference type="OrthoDB" id="9805159at2"/>
<evidence type="ECO:0000259" key="1">
    <source>
        <dbReference type="SMART" id="SM00642"/>
    </source>
</evidence>
<dbReference type="PANTHER" id="PTHR10357:SF213">
    <property type="entry name" value="ALPHA AMYLASE CATALYTIC REGION"/>
    <property type="match status" value="1"/>
</dbReference>
<dbReference type="SUPFAM" id="SSF51011">
    <property type="entry name" value="Glycosyl hydrolase domain"/>
    <property type="match status" value="1"/>
</dbReference>
<keyword evidence="3" id="KW-1185">Reference proteome</keyword>
<gene>
    <name evidence="2" type="ORF">DespoDRAFT_02678</name>
</gene>
<evidence type="ECO:0000313" key="3">
    <source>
        <dbReference type="Proteomes" id="UP000005778"/>
    </source>
</evidence>
<dbReference type="Gene3D" id="2.60.40.1180">
    <property type="entry name" value="Golgi alpha-mannosidase II"/>
    <property type="match status" value="1"/>
</dbReference>
<dbReference type="SUPFAM" id="SSF51445">
    <property type="entry name" value="(Trans)glycosidases"/>
    <property type="match status" value="1"/>
</dbReference>
<dbReference type="CDD" id="cd11324">
    <property type="entry name" value="AmyAc_Amylosucrase"/>
    <property type="match status" value="1"/>
</dbReference>
<dbReference type="Gene3D" id="1.10.1740.10">
    <property type="match status" value="1"/>
</dbReference>
<dbReference type="STRING" id="879212.DespoDRAFT_02678"/>
<reference evidence="2 3" key="2">
    <citation type="submission" date="2012-02" db="EMBL/GenBank/DDBJ databases">
        <title>Improved High-Quality Draft sequence of Desulfobacter postgatei 2ac9.</title>
        <authorList>
            <consortium name="US DOE Joint Genome Institute"/>
            <person name="Lucas S."/>
            <person name="Han J."/>
            <person name="Lapidus A."/>
            <person name="Cheng J.-F."/>
            <person name="Goodwin L."/>
            <person name="Pitluck S."/>
            <person name="Peters L."/>
            <person name="Ovchinnikova G."/>
            <person name="Held B."/>
            <person name="Detter J.C."/>
            <person name="Han C."/>
            <person name="Tapia R."/>
            <person name="Land M."/>
            <person name="Hauser L."/>
            <person name="Kyrpides N."/>
            <person name="Ivanova N."/>
            <person name="Pagani I."/>
            <person name="Orellana R."/>
            <person name="Lovley D."/>
            <person name="Woyke T."/>
        </authorList>
    </citation>
    <scope>NUCLEOTIDE SEQUENCE [LARGE SCALE GENOMIC DNA]</scope>
    <source>
        <strain evidence="2 3">2ac9</strain>
    </source>
</reference>
<dbReference type="InterPro" id="IPR006047">
    <property type="entry name" value="GH13_cat_dom"/>
</dbReference>
<organism evidence="2 3">
    <name type="scientific">Desulfobacter postgatei 2ac9</name>
    <dbReference type="NCBI Taxonomy" id="879212"/>
    <lineage>
        <taxon>Bacteria</taxon>
        <taxon>Pseudomonadati</taxon>
        <taxon>Thermodesulfobacteriota</taxon>
        <taxon>Desulfobacteria</taxon>
        <taxon>Desulfobacterales</taxon>
        <taxon>Desulfobacteraceae</taxon>
        <taxon>Desulfobacter</taxon>
    </lineage>
</organism>
<accession>I5B4V2</accession>
<dbReference type="GO" id="GO:0005975">
    <property type="term" value="P:carbohydrate metabolic process"/>
    <property type="evidence" value="ECO:0007669"/>
    <property type="project" value="InterPro"/>
</dbReference>
<dbReference type="eggNOG" id="COG0366">
    <property type="taxonomic scope" value="Bacteria"/>
</dbReference>
<dbReference type="Gene3D" id="3.90.400.10">
    <property type="entry name" value="Oligo-1,6-glucosidase, Domain 2"/>
    <property type="match status" value="1"/>
</dbReference>
<dbReference type="GO" id="GO:0047669">
    <property type="term" value="F:amylosucrase activity"/>
    <property type="evidence" value="ECO:0007669"/>
    <property type="project" value="InterPro"/>
</dbReference>
<dbReference type="Pfam" id="PF00128">
    <property type="entry name" value="Alpha-amylase"/>
    <property type="match status" value="1"/>
</dbReference>
<protein>
    <submittedName>
        <fullName evidence="2">Glycosidase</fullName>
    </submittedName>
</protein>
<keyword evidence="2" id="KW-0378">Hydrolase</keyword>
<evidence type="ECO:0000313" key="2">
    <source>
        <dbReference type="EMBL" id="EIM64515.1"/>
    </source>
</evidence>
<dbReference type="InterPro" id="IPR044077">
    <property type="entry name" value="Amylosucrase"/>
</dbReference>
<proteinExistence type="predicted"/>
<dbReference type="PANTHER" id="PTHR10357">
    <property type="entry name" value="ALPHA-AMYLASE FAMILY MEMBER"/>
    <property type="match status" value="1"/>
</dbReference>
<dbReference type="GO" id="GO:0016798">
    <property type="term" value="F:hydrolase activity, acting on glycosyl bonds"/>
    <property type="evidence" value="ECO:0007669"/>
    <property type="project" value="UniProtKB-KW"/>
</dbReference>
<dbReference type="InterPro" id="IPR017853">
    <property type="entry name" value="GH"/>
</dbReference>
<dbReference type="Proteomes" id="UP000005778">
    <property type="component" value="Chromosome"/>
</dbReference>
<dbReference type="SMART" id="SM00642">
    <property type="entry name" value="Aamy"/>
    <property type="match status" value="1"/>
</dbReference>
<dbReference type="InterPro" id="IPR045857">
    <property type="entry name" value="O16G_dom_2"/>
</dbReference>
<dbReference type="Gene3D" id="3.20.20.80">
    <property type="entry name" value="Glycosidases"/>
    <property type="match status" value="1"/>
</dbReference>
<reference evidence="2 3" key="1">
    <citation type="submission" date="2011-09" db="EMBL/GenBank/DDBJ databases">
        <authorList>
            <consortium name="US DOE Joint Genome Institute (JGI-PGF)"/>
            <person name="Lucas S."/>
            <person name="Han J."/>
            <person name="Lapidus A."/>
            <person name="Cheng J.-F."/>
            <person name="Goodwin L."/>
            <person name="Pitluck S."/>
            <person name="Peters L."/>
            <person name="Land M.L."/>
            <person name="Hauser L."/>
            <person name="Orellana R."/>
            <person name="Lovley D."/>
            <person name="Woyke T.J."/>
        </authorList>
    </citation>
    <scope>NUCLEOTIDE SEQUENCE [LARGE SCALE GENOMIC DNA]</scope>
    <source>
        <strain evidence="2 3">2ac9</strain>
    </source>
</reference>
<dbReference type="EMBL" id="CM001488">
    <property type="protein sequence ID" value="EIM64515.1"/>
    <property type="molecule type" value="Genomic_DNA"/>
</dbReference>
<dbReference type="InterPro" id="IPR013780">
    <property type="entry name" value="Glyco_hydro_b"/>
</dbReference>
<dbReference type="RefSeq" id="WP_004074066.1">
    <property type="nucleotide sequence ID" value="NZ_CM001488.1"/>
</dbReference>
<feature type="domain" description="Glycosyl hydrolase family 13 catalytic" evidence="1">
    <location>
        <begin position="99"/>
        <end position="556"/>
    </location>
</feature>
<keyword evidence="2" id="KW-0326">Glycosidase</keyword>